<dbReference type="InterPro" id="IPR036164">
    <property type="entry name" value="bL21-like_sf"/>
</dbReference>
<name>A0A6C0P6I3_9BACL</name>
<keyword evidence="9" id="KW-1185">Reference proteome</keyword>
<dbReference type="Pfam" id="PF00829">
    <property type="entry name" value="Ribosomal_L21p"/>
    <property type="match status" value="1"/>
</dbReference>
<keyword evidence="3 6" id="KW-0694">RNA-binding</keyword>
<dbReference type="InterPro" id="IPR018258">
    <property type="entry name" value="Ribosomal_bL21_CS"/>
</dbReference>
<dbReference type="PANTHER" id="PTHR21349">
    <property type="entry name" value="50S RIBOSOMAL PROTEIN L21"/>
    <property type="match status" value="1"/>
</dbReference>
<comment type="function">
    <text evidence="6 7">This protein binds to 23S rRNA in the presence of protein L20.</text>
</comment>
<proteinExistence type="inferred from homology"/>
<comment type="similarity">
    <text evidence="1 6 7">Belongs to the bacterial ribosomal protein bL21 family.</text>
</comment>
<sequence length="103" mass="11356">MFAIIETGGKQYKVQEGDVLYIEKLDAAEGENVTFDRVLAVSKGAELVTGTPVVSGATVTATVEKHGRGQKIIVYKYKAKKNYRRKQGHRQPYSKVTIGKIQA</sequence>
<dbReference type="HAMAP" id="MF_01363">
    <property type="entry name" value="Ribosomal_bL21"/>
    <property type="match status" value="1"/>
</dbReference>
<dbReference type="InterPro" id="IPR001787">
    <property type="entry name" value="Ribosomal_bL21"/>
</dbReference>
<keyword evidence="2 6" id="KW-0699">rRNA-binding</keyword>
<dbReference type="InterPro" id="IPR028909">
    <property type="entry name" value="bL21-like"/>
</dbReference>
<dbReference type="EMBL" id="CP048286">
    <property type="protein sequence ID" value="QHW34180.1"/>
    <property type="molecule type" value="Genomic_DNA"/>
</dbReference>
<reference evidence="8 9" key="1">
    <citation type="submission" date="2020-02" db="EMBL/GenBank/DDBJ databases">
        <title>Paenibacillus sp. nov., isolated from rhizosphere soil of tomato.</title>
        <authorList>
            <person name="Weon H.-Y."/>
            <person name="Lee S.A."/>
        </authorList>
    </citation>
    <scope>NUCLEOTIDE SEQUENCE [LARGE SCALE GENOMIC DNA]</scope>
    <source>
        <strain evidence="8 9">14171R-81</strain>
    </source>
</reference>
<dbReference type="GO" id="GO:0005737">
    <property type="term" value="C:cytoplasm"/>
    <property type="evidence" value="ECO:0007669"/>
    <property type="project" value="UniProtKB-ARBA"/>
</dbReference>
<keyword evidence="4 6" id="KW-0689">Ribosomal protein</keyword>
<dbReference type="NCBIfam" id="TIGR00061">
    <property type="entry name" value="L21"/>
    <property type="match status" value="1"/>
</dbReference>
<dbReference type="GO" id="GO:0005840">
    <property type="term" value="C:ribosome"/>
    <property type="evidence" value="ECO:0007669"/>
    <property type="project" value="UniProtKB-KW"/>
</dbReference>
<evidence type="ECO:0000256" key="3">
    <source>
        <dbReference type="ARBA" id="ARBA00022884"/>
    </source>
</evidence>
<evidence type="ECO:0000313" key="8">
    <source>
        <dbReference type="EMBL" id="QHW34180.1"/>
    </source>
</evidence>
<dbReference type="RefSeq" id="WP_162644173.1">
    <property type="nucleotide sequence ID" value="NZ_CP048286.1"/>
</dbReference>
<dbReference type="GO" id="GO:0003735">
    <property type="term" value="F:structural constituent of ribosome"/>
    <property type="evidence" value="ECO:0007669"/>
    <property type="project" value="InterPro"/>
</dbReference>
<dbReference type="GO" id="GO:1990904">
    <property type="term" value="C:ribonucleoprotein complex"/>
    <property type="evidence" value="ECO:0007669"/>
    <property type="project" value="UniProtKB-KW"/>
</dbReference>
<dbReference type="GO" id="GO:0006412">
    <property type="term" value="P:translation"/>
    <property type="evidence" value="ECO:0007669"/>
    <property type="project" value="UniProtKB-UniRule"/>
</dbReference>
<evidence type="ECO:0000256" key="2">
    <source>
        <dbReference type="ARBA" id="ARBA00022730"/>
    </source>
</evidence>
<protein>
    <recommendedName>
        <fullName evidence="6">Large ribosomal subunit protein bL21</fullName>
    </recommendedName>
</protein>
<dbReference type="PROSITE" id="PS01169">
    <property type="entry name" value="RIBOSOMAL_L21"/>
    <property type="match status" value="1"/>
</dbReference>
<evidence type="ECO:0000256" key="5">
    <source>
        <dbReference type="ARBA" id="ARBA00023274"/>
    </source>
</evidence>
<dbReference type="PANTHER" id="PTHR21349:SF0">
    <property type="entry name" value="LARGE RIBOSOMAL SUBUNIT PROTEIN BL21M"/>
    <property type="match status" value="1"/>
</dbReference>
<dbReference type="SUPFAM" id="SSF141091">
    <property type="entry name" value="L21p-like"/>
    <property type="match status" value="1"/>
</dbReference>
<evidence type="ECO:0000256" key="6">
    <source>
        <dbReference type="HAMAP-Rule" id="MF_01363"/>
    </source>
</evidence>
<organism evidence="8 9">
    <name type="scientific">Paenibacillus rhizovicinus</name>
    <dbReference type="NCBI Taxonomy" id="2704463"/>
    <lineage>
        <taxon>Bacteria</taxon>
        <taxon>Bacillati</taxon>
        <taxon>Bacillota</taxon>
        <taxon>Bacilli</taxon>
        <taxon>Bacillales</taxon>
        <taxon>Paenibacillaceae</taxon>
        <taxon>Paenibacillus</taxon>
    </lineage>
</organism>
<evidence type="ECO:0000256" key="4">
    <source>
        <dbReference type="ARBA" id="ARBA00022980"/>
    </source>
</evidence>
<comment type="subunit">
    <text evidence="6">Part of the 50S ribosomal subunit. Contacts protein L20.</text>
</comment>
<gene>
    <name evidence="6 8" type="primary">rplU</name>
    <name evidence="8" type="ORF">GZH47_27545</name>
</gene>
<dbReference type="AlphaFoldDB" id="A0A6C0P6I3"/>
<keyword evidence="5 6" id="KW-0687">Ribonucleoprotein</keyword>
<dbReference type="KEGG" id="prz:GZH47_27545"/>
<evidence type="ECO:0000313" key="9">
    <source>
        <dbReference type="Proteomes" id="UP000479114"/>
    </source>
</evidence>
<evidence type="ECO:0000256" key="7">
    <source>
        <dbReference type="RuleBase" id="RU000562"/>
    </source>
</evidence>
<dbReference type="GO" id="GO:0019843">
    <property type="term" value="F:rRNA binding"/>
    <property type="evidence" value="ECO:0007669"/>
    <property type="project" value="UniProtKB-UniRule"/>
</dbReference>
<evidence type="ECO:0000256" key="1">
    <source>
        <dbReference type="ARBA" id="ARBA00008563"/>
    </source>
</evidence>
<dbReference type="Proteomes" id="UP000479114">
    <property type="component" value="Chromosome"/>
</dbReference>
<accession>A0A6C0P6I3</accession>